<dbReference type="EC" id="3.1.3.16" evidence="2"/>
<evidence type="ECO:0000256" key="6">
    <source>
        <dbReference type="ARBA" id="ARBA00023211"/>
    </source>
</evidence>
<evidence type="ECO:0000256" key="4">
    <source>
        <dbReference type="ARBA" id="ARBA00022801"/>
    </source>
</evidence>
<comment type="catalytic activity">
    <reaction evidence="7">
        <text>O-phospho-L-seryl-[protein] + H2O = L-seryl-[protein] + phosphate</text>
        <dbReference type="Rhea" id="RHEA:20629"/>
        <dbReference type="Rhea" id="RHEA-COMP:9863"/>
        <dbReference type="Rhea" id="RHEA-COMP:11604"/>
        <dbReference type="ChEBI" id="CHEBI:15377"/>
        <dbReference type="ChEBI" id="CHEBI:29999"/>
        <dbReference type="ChEBI" id="CHEBI:43474"/>
        <dbReference type="ChEBI" id="CHEBI:83421"/>
        <dbReference type="EC" id="3.1.3.16"/>
    </reaction>
</comment>
<dbReference type="RefSeq" id="WP_091657370.1">
    <property type="nucleotide sequence ID" value="NZ_FONT01000001.1"/>
</dbReference>
<dbReference type="SMART" id="SM00332">
    <property type="entry name" value="PP2Cc"/>
    <property type="match status" value="1"/>
</dbReference>
<keyword evidence="11" id="KW-1185">Reference proteome</keyword>
<dbReference type="FunFam" id="3.60.40.10:FF:000002">
    <property type="entry name" value="Serine/threonine phosphatase stp"/>
    <property type="match status" value="1"/>
</dbReference>
<comment type="catalytic activity">
    <reaction evidence="8">
        <text>O-phospho-L-threonyl-[protein] + H2O = L-threonyl-[protein] + phosphate</text>
        <dbReference type="Rhea" id="RHEA:47004"/>
        <dbReference type="Rhea" id="RHEA-COMP:11060"/>
        <dbReference type="Rhea" id="RHEA-COMP:11605"/>
        <dbReference type="ChEBI" id="CHEBI:15377"/>
        <dbReference type="ChEBI" id="CHEBI:30013"/>
        <dbReference type="ChEBI" id="CHEBI:43474"/>
        <dbReference type="ChEBI" id="CHEBI:61977"/>
        <dbReference type="EC" id="3.1.3.16"/>
    </reaction>
</comment>
<keyword evidence="5" id="KW-0904">Protein phosphatase</keyword>
<sequence length="255" mass="27871">MKTAFVTDVGKLREHNEDAGGVFVNKAGEYLAVVADGMGGHQAGDVASQIAKEMLETAWCSIDQSFTPQSAEEWLTNKISDVNKAIFHRAQEERSLSGMGTTIVAALCTNHFVALAHVGDSRAYFITKEALLLKTEDHSLVNELKKNGQITEAEAENHPRKNVLIRALGTERETKSESVVLGWEEGQGILLCSDGLTNKLNSDELHEVMLLNLPLPDQAQKIVHMANERGGEDNITLALVLHEPQDEEGITSCQN</sequence>
<dbReference type="EMBL" id="FONT01000001">
    <property type="protein sequence ID" value="SFE40041.1"/>
    <property type="molecule type" value="Genomic_DNA"/>
</dbReference>
<dbReference type="NCBIfam" id="NF033484">
    <property type="entry name" value="Stp1_PP2C_phos"/>
    <property type="match status" value="1"/>
</dbReference>
<feature type="domain" description="PPM-type phosphatase" evidence="9">
    <location>
        <begin position="2"/>
        <end position="242"/>
    </location>
</feature>
<evidence type="ECO:0000313" key="10">
    <source>
        <dbReference type="EMBL" id="SFE40041.1"/>
    </source>
</evidence>
<dbReference type="SUPFAM" id="SSF81606">
    <property type="entry name" value="PP2C-like"/>
    <property type="match status" value="1"/>
</dbReference>
<name>A0A1I2A7V5_9BACI</name>
<evidence type="ECO:0000313" key="11">
    <source>
        <dbReference type="Proteomes" id="UP000199516"/>
    </source>
</evidence>
<accession>A0A1I2A7V5</accession>
<reference evidence="10 11" key="1">
    <citation type="submission" date="2016-10" db="EMBL/GenBank/DDBJ databases">
        <authorList>
            <person name="de Groot N.N."/>
        </authorList>
    </citation>
    <scope>NUCLEOTIDE SEQUENCE [LARGE SCALE GENOMIC DNA]</scope>
    <source>
        <strain evidence="10 11">DSM 23995</strain>
    </source>
</reference>
<dbReference type="STRING" id="930128.SAMN05192532_101712"/>
<evidence type="ECO:0000259" key="9">
    <source>
        <dbReference type="PROSITE" id="PS51746"/>
    </source>
</evidence>
<dbReference type="Pfam" id="PF13672">
    <property type="entry name" value="PP2C_2"/>
    <property type="match status" value="1"/>
</dbReference>
<gene>
    <name evidence="10" type="ORF">SAMN05192532_101712</name>
</gene>
<dbReference type="AlphaFoldDB" id="A0A1I2A7V5"/>
<dbReference type="OrthoDB" id="9801841at2"/>
<evidence type="ECO:0000256" key="1">
    <source>
        <dbReference type="ARBA" id="ARBA00001936"/>
    </source>
</evidence>
<evidence type="ECO:0000256" key="3">
    <source>
        <dbReference type="ARBA" id="ARBA00022723"/>
    </source>
</evidence>
<dbReference type="PANTHER" id="PTHR13832:SF860">
    <property type="entry name" value="PROTEIN PHOSPHATASE PHPP"/>
    <property type="match status" value="1"/>
</dbReference>
<keyword evidence="3" id="KW-0479">Metal-binding</keyword>
<organism evidence="10 11">
    <name type="scientific">Alteribacillus iranensis</name>
    <dbReference type="NCBI Taxonomy" id="930128"/>
    <lineage>
        <taxon>Bacteria</taxon>
        <taxon>Bacillati</taxon>
        <taxon>Bacillota</taxon>
        <taxon>Bacilli</taxon>
        <taxon>Bacillales</taxon>
        <taxon>Bacillaceae</taxon>
        <taxon>Alteribacillus</taxon>
    </lineage>
</organism>
<dbReference type="SMART" id="SM00331">
    <property type="entry name" value="PP2C_SIG"/>
    <property type="match status" value="1"/>
</dbReference>
<proteinExistence type="predicted"/>
<keyword evidence="6" id="KW-0464">Manganese</keyword>
<dbReference type="PROSITE" id="PS51746">
    <property type="entry name" value="PPM_2"/>
    <property type="match status" value="1"/>
</dbReference>
<evidence type="ECO:0000256" key="8">
    <source>
        <dbReference type="ARBA" id="ARBA00048336"/>
    </source>
</evidence>
<dbReference type="InterPro" id="IPR015655">
    <property type="entry name" value="PP2C"/>
</dbReference>
<dbReference type="InterPro" id="IPR036457">
    <property type="entry name" value="PPM-type-like_dom_sf"/>
</dbReference>
<evidence type="ECO:0000256" key="5">
    <source>
        <dbReference type="ARBA" id="ARBA00022912"/>
    </source>
</evidence>
<evidence type="ECO:0000256" key="2">
    <source>
        <dbReference type="ARBA" id="ARBA00013081"/>
    </source>
</evidence>
<dbReference type="GO" id="GO:0046872">
    <property type="term" value="F:metal ion binding"/>
    <property type="evidence" value="ECO:0007669"/>
    <property type="project" value="UniProtKB-KW"/>
</dbReference>
<keyword evidence="4" id="KW-0378">Hydrolase</keyword>
<dbReference type="CDD" id="cd00143">
    <property type="entry name" value="PP2Cc"/>
    <property type="match status" value="1"/>
</dbReference>
<evidence type="ECO:0000256" key="7">
    <source>
        <dbReference type="ARBA" id="ARBA00047761"/>
    </source>
</evidence>
<dbReference type="Proteomes" id="UP000199516">
    <property type="component" value="Unassembled WGS sequence"/>
</dbReference>
<dbReference type="InterPro" id="IPR001932">
    <property type="entry name" value="PPM-type_phosphatase-like_dom"/>
</dbReference>
<comment type="cofactor">
    <cofactor evidence="1">
        <name>Mn(2+)</name>
        <dbReference type="ChEBI" id="CHEBI:29035"/>
    </cofactor>
</comment>
<protein>
    <recommendedName>
        <fullName evidence="2">protein-serine/threonine phosphatase</fullName>
        <ecNumber evidence="2">3.1.3.16</ecNumber>
    </recommendedName>
</protein>
<dbReference type="PANTHER" id="PTHR13832">
    <property type="entry name" value="PROTEIN PHOSPHATASE 2C"/>
    <property type="match status" value="1"/>
</dbReference>
<dbReference type="GO" id="GO:0004722">
    <property type="term" value="F:protein serine/threonine phosphatase activity"/>
    <property type="evidence" value="ECO:0007669"/>
    <property type="project" value="UniProtKB-EC"/>
</dbReference>
<dbReference type="Gene3D" id="3.60.40.10">
    <property type="entry name" value="PPM-type phosphatase domain"/>
    <property type="match status" value="1"/>
</dbReference>